<dbReference type="InterPro" id="IPR016040">
    <property type="entry name" value="NAD(P)-bd_dom"/>
</dbReference>
<dbReference type="Pfam" id="PF13460">
    <property type="entry name" value="NAD_binding_10"/>
    <property type="match status" value="1"/>
</dbReference>
<sequence>MKKMLILGASGATGRLLVEILLKKGVEIIAIVRNASSLTNIVGPHPGLQIVEADISEIPESDLAQYVRDCEAVLCCLGHNLTFKGMFGHPRRLVTNAVKKITKTAETVHANNKMKIVLMNTTGNSNRDIPEKPPFSQRFVISILRFLLPPHVDNENAADFLRLEIGQNNNSIEWAAVRPDALVNEDQISQYDIYTSPIRNAIFDAGSISRINVADFMSELAINSELWDEWKGKMPVIYSHA</sequence>
<dbReference type="OrthoDB" id="9785372at2"/>
<keyword evidence="3" id="KW-1185">Reference proteome</keyword>
<dbReference type="PANTHER" id="PTHR15020:SF11">
    <property type="entry name" value="OS06G0360300 PROTEIN"/>
    <property type="match status" value="1"/>
</dbReference>
<dbReference type="RefSeq" id="WP_132972463.1">
    <property type="nucleotide sequence ID" value="NZ_SMFX01000001.1"/>
</dbReference>
<dbReference type="SUPFAM" id="SSF51735">
    <property type="entry name" value="NAD(P)-binding Rossmann-fold domains"/>
    <property type="match status" value="1"/>
</dbReference>
<evidence type="ECO:0000259" key="1">
    <source>
        <dbReference type="Pfam" id="PF13460"/>
    </source>
</evidence>
<dbReference type="Proteomes" id="UP000295707">
    <property type="component" value="Unassembled WGS sequence"/>
</dbReference>
<dbReference type="InterPro" id="IPR036291">
    <property type="entry name" value="NAD(P)-bd_dom_sf"/>
</dbReference>
<proteinExistence type="predicted"/>
<comment type="caution">
    <text evidence="2">The sequence shown here is derived from an EMBL/GenBank/DDBJ whole genome shotgun (WGS) entry which is preliminary data.</text>
</comment>
<organism evidence="2 3">
    <name type="scientific">Thiogranum longum</name>
    <dbReference type="NCBI Taxonomy" id="1537524"/>
    <lineage>
        <taxon>Bacteria</taxon>
        <taxon>Pseudomonadati</taxon>
        <taxon>Pseudomonadota</taxon>
        <taxon>Gammaproteobacteria</taxon>
        <taxon>Chromatiales</taxon>
        <taxon>Ectothiorhodospiraceae</taxon>
        <taxon>Thiogranum</taxon>
    </lineage>
</organism>
<evidence type="ECO:0000313" key="2">
    <source>
        <dbReference type="EMBL" id="TCK18552.1"/>
    </source>
</evidence>
<dbReference type="AlphaFoldDB" id="A0A4R1HMS6"/>
<evidence type="ECO:0000313" key="3">
    <source>
        <dbReference type="Proteomes" id="UP000295707"/>
    </source>
</evidence>
<reference evidence="2 3" key="1">
    <citation type="submission" date="2019-03" db="EMBL/GenBank/DDBJ databases">
        <title>Genomic Encyclopedia of Type Strains, Phase IV (KMG-IV): sequencing the most valuable type-strain genomes for metagenomic binning, comparative biology and taxonomic classification.</title>
        <authorList>
            <person name="Goeker M."/>
        </authorList>
    </citation>
    <scope>NUCLEOTIDE SEQUENCE [LARGE SCALE GENOMIC DNA]</scope>
    <source>
        <strain evidence="2 3">DSM 19610</strain>
    </source>
</reference>
<dbReference type="Gene3D" id="3.40.50.720">
    <property type="entry name" value="NAD(P)-binding Rossmann-like Domain"/>
    <property type="match status" value="1"/>
</dbReference>
<feature type="domain" description="NAD(P)-binding" evidence="1">
    <location>
        <begin position="8"/>
        <end position="221"/>
    </location>
</feature>
<dbReference type="EMBL" id="SMFX01000001">
    <property type="protein sequence ID" value="TCK18552.1"/>
    <property type="molecule type" value="Genomic_DNA"/>
</dbReference>
<gene>
    <name evidence="2" type="ORF">DFR30_1830</name>
</gene>
<name>A0A4R1HMS6_9GAMM</name>
<accession>A0A4R1HMS6</accession>
<dbReference type="PANTHER" id="PTHR15020">
    <property type="entry name" value="FLAVIN REDUCTASE-RELATED"/>
    <property type="match status" value="1"/>
</dbReference>
<protein>
    <submittedName>
        <fullName evidence="2">Putative NADH-flavin reductase</fullName>
    </submittedName>
</protein>